<keyword evidence="4" id="KW-0045">Antibiotic biosynthesis</keyword>
<dbReference type="Proteomes" id="UP001049518">
    <property type="component" value="Chromosome"/>
</dbReference>
<comment type="similarity">
    <text evidence="1">Belongs to the glycosyltransferase 28 family.</text>
</comment>
<dbReference type="InterPro" id="IPR048284">
    <property type="entry name" value="EryCIII-like_N"/>
</dbReference>
<dbReference type="InterPro" id="IPR050426">
    <property type="entry name" value="Glycosyltransferase_28"/>
</dbReference>
<dbReference type="NCBIfam" id="TIGR04516">
    <property type="entry name" value="glycosyl_450act"/>
    <property type="match status" value="1"/>
</dbReference>
<feature type="domain" description="Erythromycin biosynthesis protein CIII-like C-terminal" evidence="5">
    <location>
        <begin position="283"/>
        <end position="425"/>
    </location>
</feature>
<dbReference type="Gene3D" id="3.40.50.2000">
    <property type="entry name" value="Glycogen Phosphorylase B"/>
    <property type="match status" value="2"/>
</dbReference>
<proteinExistence type="inferred from homology"/>
<keyword evidence="8" id="KW-1185">Reference proteome</keyword>
<dbReference type="CDD" id="cd03784">
    <property type="entry name" value="GT1_Gtf-like"/>
    <property type="match status" value="1"/>
</dbReference>
<evidence type="ECO:0000313" key="7">
    <source>
        <dbReference type="EMBL" id="QXJ26143.1"/>
    </source>
</evidence>
<dbReference type="Pfam" id="PF06722">
    <property type="entry name" value="EryCIII-like_C"/>
    <property type="match status" value="1"/>
</dbReference>
<dbReference type="EMBL" id="CP059572">
    <property type="protein sequence ID" value="QXJ26143.1"/>
    <property type="molecule type" value="Genomic_DNA"/>
</dbReference>
<dbReference type="InterPro" id="IPR030953">
    <property type="entry name" value="Glycosyl_450act"/>
</dbReference>
<dbReference type="SUPFAM" id="SSF53756">
    <property type="entry name" value="UDP-Glycosyltransferase/glycogen phosphorylase"/>
    <property type="match status" value="1"/>
</dbReference>
<dbReference type="PANTHER" id="PTHR48050:SF13">
    <property type="entry name" value="STEROL 3-BETA-GLUCOSYLTRANSFERASE UGT80A2"/>
    <property type="match status" value="1"/>
</dbReference>
<feature type="domain" description="Erythromycin biosynthesis protein CIII-like N-terminal" evidence="6">
    <location>
        <begin position="22"/>
        <end position="263"/>
    </location>
</feature>
<sequence length="437" mass="48263">MRVLFTSFPGNTHYFNSVPLAWALRAAGHEVRVASAPELTPAITGSGLTAVPVGSAETLQEKTLRSMRERDFRSVEQWMTRAIPSKLHLGQERADDLDWDELAWGYDGFVVPTAKIMNDSMVDELVDFARWWRPDLVLWDAVSYAGSLAAAACGAAHGRVLFSHDIDARTRNRYLALKAEQPEGERTDSMEEWLGGWAAKHRFPYSETLTTGDFTIDQLPESFRLETGLRYLSMRHIPYNGPSETPRWVWTDPAAPRVLMTFGLSSRTQAHLRVLSVAQVQDALDELAGLDIELIVTLPDEVGAQLDRIPENTRVVEFVPLHALLPTCSAVLHQAGPGGFNGSLRYAVPQLIVSLFPDAPIKARALQRAGAGLSIPPAQATGARIREAFERLLGDPSFREGAENLRQEVLRQPAPSEVVGDLEALAAEYGRRDAVVH</sequence>
<gene>
    <name evidence="7" type="ORF">AGRA3207_007755</name>
</gene>
<keyword evidence="3" id="KW-0808">Transferase</keyword>
<dbReference type="InterPro" id="IPR002213">
    <property type="entry name" value="UDP_glucos_trans"/>
</dbReference>
<accession>A0ABX8R5N8</accession>
<evidence type="ECO:0000256" key="3">
    <source>
        <dbReference type="ARBA" id="ARBA00022679"/>
    </source>
</evidence>
<evidence type="ECO:0000259" key="6">
    <source>
        <dbReference type="Pfam" id="PF21036"/>
    </source>
</evidence>
<keyword evidence="2" id="KW-0328">Glycosyltransferase</keyword>
<organism evidence="7 8">
    <name type="scientific">Actinomadura graeca</name>
    <dbReference type="NCBI Taxonomy" id="2750812"/>
    <lineage>
        <taxon>Bacteria</taxon>
        <taxon>Bacillati</taxon>
        <taxon>Actinomycetota</taxon>
        <taxon>Actinomycetes</taxon>
        <taxon>Streptosporangiales</taxon>
        <taxon>Thermomonosporaceae</taxon>
        <taxon>Actinomadura</taxon>
    </lineage>
</organism>
<dbReference type="PANTHER" id="PTHR48050">
    <property type="entry name" value="STEROL 3-BETA-GLUCOSYLTRANSFERASE"/>
    <property type="match status" value="1"/>
</dbReference>
<protein>
    <submittedName>
        <fullName evidence="7">Activator-dependent family glycosyltransferase</fullName>
    </submittedName>
</protein>
<dbReference type="InterPro" id="IPR010610">
    <property type="entry name" value="EryCIII-like_C"/>
</dbReference>
<evidence type="ECO:0000259" key="5">
    <source>
        <dbReference type="Pfam" id="PF06722"/>
    </source>
</evidence>
<evidence type="ECO:0000256" key="1">
    <source>
        <dbReference type="ARBA" id="ARBA00006962"/>
    </source>
</evidence>
<evidence type="ECO:0000256" key="2">
    <source>
        <dbReference type="ARBA" id="ARBA00022676"/>
    </source>
</evidence>
<reference evidence="7" key="1">
    <citation type="submission" date="2020-07" db="EMBL/GenBank/DDBJ databases">
        <authorList>
            <person name="Tarantini F.S."/>
            <person name="Hong K.W."/>
            <person name="Chan K.G."/>
        </authorList>
    </citation>
    <scope>NUCLEOTIDE SEQUENCE</scope>
    <source>
        <strain evidence="7">32-07</strain>
    </source>
</reference>
<evidence type="ECO:0000313" key="8">
    <source>
        <dbReference type="Proteomes" id="UP001049518"/>
    </source>
</evidence>
<name>A0ABX8R5N8_9ACTN</name>
<evidence type="ECO:0000256" key="4">
    <source>
        <dbReference type="ARBA" id="ARBA00023194"/>
    </source>
</evidence>
<dbReference type="Pfam" id="PF21036">
    <property type="entry name" value="EryCIII-like_N"/>
    <property type="match status" value="1"/>
</dbReference>
<dbReference type="RefSeq" id="WP_231332372.1">
    <property type="nucleotide sequence ID" value="NZ_CP059572.1"/>
</dbReference>